<dbReference type="Proteomes" id="UP001230289">
    <property type="component" value="Unassembled WGS sequence"/>
</dbReference>
<feature type="transmembrane region" description="Helical" evidence="1">
    <location>
        <begin position="55"/>
        <end position="77"/>
    </location>
</feature>
<protein>
    <submittedName>
        <fullName evidence="2">DUF4190 domain-containing protein</fullName>
    </submittedName>
</protein>
<evidence type="ECO:0000256" key="1">
    <source>
        <dbReference type="SAM" id="Phobius"/>
    </source>
</evidence>
<reference evidence="2 3" key="1">
    <citation type="submission" date="2023-08" db="EMBL/GenBank/DDBJ databases">
        <title>Microbacterium sp. nov., isolated from a waste landfill.</title>
        <authorList>
            <person name="Wen W."/>
        </authorList>
    </citation>
    <scope>NUCLEOTIDE SEQUENCE [LARGE SCALE GENOMIC DNA]</scope>
    <source>
        <strain evidence="2 3">ASV81</strain>
    </source>
</reference>
<sequence>MTAPVPLPPKTNTLALVGFVCVFVIPVAGLVLGILAIRQLRGGATGESGAGLARWAMIIGALGCASTLLFFMLWLSLLGQALDGAHLPV</sequence>
<accession>A0ABU0XFS4</accession>
<organism evidence="2 3">
    <name type="scientific">Microbacterium capsulatum</name>
    <dbReference type="NCBI Taxonomy" id="3041921"/>
    <lineage>
        <taxon>Bacteria</taxon>
        <taxon>Bacillati</taxon>
        <taxon>Actinomycetota</taxon>
        <taxon>Actinomycetes</taxon>
        <taxon>Micrococcales</taxon>
        <taxon>Microbacteriaceae</taxon>
        <taxon>Microbacterium</taxon>
    </lineage>
</organism>
<comment type="caution">
    <text evidence="2">The sequence shown here is derived from an EMBL/GenBank/DDBJ whole genome shotgun (WGS) entry which is preliminary data.</text>
</comment>
<evidence type="ECO:0000313" key="2">
    <source>
        <dbReference type="EMBL" id="MDQ4213971.1"/>
    </source>
</evidence>
<dbReference type="EMBL" id="JAVFCB010000004">
    <property type="protein sequence ID" value="MDQ4213971.1"/>
    <property type="molecule type" value="Genomic_DNA"/>
</dbReference>
<keyword evidence="1" id="KW-0812">Transmembrane</keyword>
<feature type="transmembrane region" description="Helical" evidence="1">
    <location>
        <begin position="14"/>
        <end position="35"/>
    </location>
</feature>
<keyword evidence="1" id="KW-1133">Transmembrane helix</keyword>
<dbReference type="RefSeq" id="WP_308488909.1">
    <property type="nucleotide sequence ID" value="NZ_JAVFCB010000004.1"/>
</dbReference>
<proteinExistence type="predicted"/>
<keyword evidence="3" id="KW-1185">Reference proteome</keyword>
<keyword evidence="1" id="KW-0472">Membrane</keyword>
<evidence type="ECO:0000313" key="3">
    <source>
        <dbReference type="Proteomes" id="UP001230289"/>
    </source>
</evidence>
<name>A0ABU0XFS4_9MICO</name>
<gene>
    <name evidence="2" type="ORF">RBR11_08585</name>
</gene>